<organism evidence="6 7">
    <name type="scientific">Desulfobacula phenolica</name>
    <dbReference type="NCBI Taxonomy" id="90732"/>
    <lineage>
        <taxon>Bacteria</taxon>
        <taxon>Pseudomonadati</taxon>
        <taxon>Thermodesulfobacteriota</taxon>
        <taxon>Desulfobacteria</taxon>
        <taxon>Desulfobacterales</taxon>
        <taxon>Desulfobacteraceae</taxon>
        <taxon>Desulfobacula</taxon>
    </lineage>
</organism>
<evidence type="ECO:0000256" key="1">
    <source>
        <dbReference type="ARBA" id="ARBA00022490"/>
    </source>
</evidence>
<gene>
    <name evidence="5" type="primary">csrA</name>
    <name evidence="6" type="ORF">SAMN04487931_10278</name>
</gene>
<dbReference type="AlphaFoldDB" id="A0A1H2DSG3"/>
<evidence type="ECO:0000313" key="7">
    <source>
        <dbReference type="Proteomes" id="UP000199608"/>
    </source>
</evidence>
<dbReference type="GO" id="GO:0005829">
    <property type="term" value="C:cytosol"/>
    <property type="evidence" value="ECO:0007669"/>
    <property type="project" value="TreeGrafter"/>
</dbReference>
<keyword evidence="2 5" id="KW-0678">Repressor</keyword>
<dbReference type="GO" id="GO:0045947">
    <property type="term" value="P:negative regulation of translational initiation"/>
    <property type="evidence" value="ECO:0007669"/>
    <property type="project" value="UniProtKB-UniRule"/>
</dbReference>
<evidence type="ECO:0000313" key="6">
    <source>
        <dbReference type="EMBL" id="SDT85724.1"/>
    </source>
</evidence>
<dbReference type="PANTHER" id="PTHR34984:SF1">
    <property type="entry name" value="CARBON STORAGE REGULATOR"/>
    <property type="match status" value="1"/>
</dbReference>
<keyword evidence="7" id="KW-1185">Reference proteome</keyword>
<dbReference type="GO" id="GO:0044781">
    <property type="term" value="P:bacterial-type flagellum organization"/>
    <property type="evidence" value="ECO:0007669"/>
    <property type="project" value="UniProtKB-KW"/>
</dbReference>
<reference evidence="7" key="1">
    <citation type="submission" date="2016-10" db="EMBL/GenBank/DDBJ databases">
        <authorList>
            <person name="Varghese N."/>
            <person name="Submissions S."/>
        </authorList>
    </citation>
    <scope>NUCLEOTIDE SEQUENCE [LARGE SCALE GENOMIC DNA]</scope>
    <source>
        <strain evidence="7">DSM 3384</strain>
    </source>
</reference>
<comment type="similarity">
    <text evidence="5">Belongs to the CsrA/RsmA family.</text>
</comment>
<dbReference type="GO" id="GO:0006109">
    <property type="term" value="P:regulation of carbohydrate metabolic process"/>
    <property type="evidence" value="ECO:0007669"/>
    <property type="project" value="InterPro"/>
</dbReference>
<dbReference type="FunFam" id="2.60.40.4380:FF:000002">
    <property type="entry name" value="Translational regulator CsrA"/>
    <property type="match status" value="1"/>
</dbReference>
<keyword evidence="4 5" id="KW-0694">RNA-binding</keyword>
<dbReference type="RefSeq" id="WP_092230225.1">
    <property type="nucleotide sequence ID" value="NZ_FNLL01000002.1"/>
</dbReference>
<keyword evidence="1 5" id="KW-0963">Cytoplasm</keyword>
<evidence type="ECO:0000256" key="5">
    <source>
        <dbReference type="HAMAP-Rule" id="MF_00167"/>
    </source>
</evidence>
<dbReference type="SUPFAM" id="SSF117130">
    <property type="entry name" value="CsrA-like"/>
    <property type="match status" value="1"/>
</dbReference>
<accession>A0A1H2DSG3</accession>
<dbReference type="EMBL" id="FNLL01000002">
    <property type="protein sequence ID" value="SDT85724.1"/>
    <property type="molecule type" value="Genomic_DNA"/>
</dbReference>
<dbReference type="GO" id="GO:0048027">
    <property type="term" value="F:mRNA 5'-UTR binding"/>
    <property type="evidence" value="ECO:0007669"/>
    <property type="project" value="UniProtKB-UniRule"/>
</dbReference>
<dbReference type="GO" id="GO:0006402">
    <property type="term" value="P:mRNA catabolic process"/>
    <property type="evidence" value="ECO:0007669"/>
    <property type="project" value="InterPro"/>
</dbReference>
<dbReference type="HAMAP" id="MF_00167">
    <property type="entry name" value="CsrA"/>
    <property type="match status" value="1"/>
</dbReference>
<dbReference type="PANTHER" id="PTHR34984">
    <property type="entry name" value="CARBON STORAGE REGULATOR"/>
    <property type="match status" value="1"/>
</dbReference>
<name>A0A1H2DSG3_9BACT</name>
<dbReference type="Pfam" id="PF02599">
    <property type="entry name" value="CsrA"/>
    <property type="match status" value="1"/>
</dbReference>
<dbReference type="NCBIfam" id="TIGR00202">
    <property type="entry name" value="csrA"/>
    <property type="match status" value="1"/>
</dbReference>
<comment type="subunit">
    <text evidence="5">Homodimer; the beta-strands of each monomer intercalate to form a hydrophobic core, while the alpha-helices form wings that extend away from the core.</text>
</comment>
<dbReference type="NCBIfam" id="NF002469">
    <property type="entry name" value="PRK01712.1"/>
    <property type="match status" value="1"/>
</dbReference>
<dbReference type="Proteomes" id="UP000199608">
    <property type="component" value="Unassembled WGS sequence"/>
</dbReference>
<evidence type="ECO:0000256" key="2">
    <source>
        <dbReference type="ARBA" id="ARBA00022491"/>
    </source>
</evidence>
<sequence length="81" mass="8917">MLILSRRSGEKIKIGDNIVVNILGVEGGGVKIGIDAPREVTILRMEVWEQIENENIDAATKEIADITEAADLLKKKCQKSK</sequence>
<comment type="function">
    <text evidence="5">A translational regulator that binds mRNA to regulate translation initiation and/or mRNA stability. Usually binds in the 5'-UTR at or near the Shine-Dalgarno sequence preventing ribosome-binding, thus repressing translation. Its main target seems to be the major flagellin gene, while its function is anatagonized by FliW.</text>
</comment>
<dbReference type="GO" id="GO:1902208">
    <property type="term" value="P:regulation of bacterial-type flagellum assembly"/>
    <property type="evidence" value="ECO:0007669"/>
    <property type="project" value="UniProtKB-UniRule"/>
</dbReference>
<proteinExistence type="inferred from homology"/>
<dbReference type="InterPro" id="IPR036107">
    <property type="entry name" value="CsrA_sf"/>
</dbReference>
<evidence type="ECO:0000256" key="4">
    <source>
        <dbReference type="ARBA" id="ARBA00022884"/>
    </source>
</evidence>
<protein>
    <recommendedName>
        <fullName evidence="5">Translational regulator CsrA</fullName>
    </recommendedName>
</protein>
<keyword evidence="5" id="KW-1005">Bacterial flagellum biogenesis</keyword>
<keyword evidence="3 5" id="KW-0810">Translation regulation</keyword>
<dbReference type="Gene3D" id="2.60.40.4380">
    <property type="entry name" value="Translational regulator CsrA"/>
    <property type="match status" value="1"/>
</dbReference>
<dbReference type="InterPro" id="IPR003751">
    <property type="entry name" value="CsrA"/>
</dbReference>
<comment type="subcellular location">
    <subcellularLocation>
        <location evidence="5">Cytoplasm</location>
    </subcellularLocation>
</comment>
<evidence type="ECO:0000256" key="3">
    <source>
        <dbReference type="ARBA" id="ARBA00022845"/>
    </source>
</evidence>